<evidence type="ECO:0000313" key="1">
    <source>
        <dbReference type="EMBL" id="MEQ4485882.1"/>
    </source>
</evidence>
<name>A0ABV1L1E2_9BACL</name>
<dbReference type="Gene3D" id="1.50.10.10">
    <property type="match status" value="1"/>
</dbReference>
<protein>
    <recommendedName>
        <fullName evidence="3">Alpha-L-rhamnosidase six-hairpin glycosidase domain-containing protein</fullName>
    </recommendedName>
</protein>
<proteinExistence type="predicted"/>
<keyword evidence="2" id="KW-1185">Reference proteome</keyword>
<dbReference type="Proteomes" id="UP001493487">
    <property type="component" value="Unassembled WGS sequence"/>
</dbReference>
<evidence type="ECO:0008006" key="3">
    <source>
        <dbReference type="Google" id="ProtNLM"/>
    </source>
</evidence>
<dbReference type="InterPro" id="IPR008928">
    <property type="entry name" value="6-hairpin_glycosidase_sf"/>
</dbReference>
<dbReference type="EMBL" id="JASKHM010000017">
    <property type="protein sequence ID" value="MEQ4485882.1"/>
    <property type="molecule type" value="Genomic_DNA"/>
</dbReference>
<reference evidence="1 2" key="1">
    <citation type="journal article" date="2023" name="Genome Announc.">
        <title>Pan-Genome Analyses of the Genus Cohnella and Proposal of the Novel Species Cohnella silvisoli sp. nov., Isolated from Forest Soil.</title>
        <authorList>
            <person name="Wang C."/>
            <person name="Mao L."/>
            <person name="Bao G."/>
            <person name="Zhu H."/>
        </authorList>
    </citation>
    <scope>NUCLEOTIDE SEQUENCE [LARGE SCALE GENOMIC DNA]</scope>
    <source>
        <strain evidence="1 2">NL03-T5-1</strain>
    </source>
</reference>
<dbReference type="InterPro" id="IPR012341">
    <property type="entry name" value="6hp_glycosidase-like_sf"/>
</dbReference>
<dbReference type="SUPFAM" id="SSF48208">
    <property type="entry name" value="Six-hairpin glycosidases"/>
    <property type="match status" value="1"/>
</dbReference>
<comment type="caution">
    <text evidence="1">The sequence shown here is derived from an EMBL/GenBank/DDBJ whole genome shotgun (WGS) entry which is preliminary data.</text>
</comment>
<organism evidence="1 2">
    <name type="scientific">Cohnella silvisoli</name>
    <dbReference type="NCBI Taxonomy" id="2873699"/>
    <lineage>
        <taxon>Bacteria</taxon>
        <taxon>Bacillati</taxon>
        <taxon>Bacillota</taxon>
        <taxon>Bacilli</taxon>
        <taxon>Bacillales</taxon>
        <taxon>Paenibacillaceae</taxon>
        <taxon>Cohnella</taxon>
    </lineage>
</organism>
<accession>A0ABV1L1E2</accession>
<gene>
    <name evidence="1" type="ORF">QJS35_26235</name>
</gene>
<evidence type="ECO:0000313" key="2">
    <source>
        <dbReference type="Proteomes" id="UP001493487"/>
    </source>
</evidence>
<sequence>MNMLNNVGLCLSFNRAVWKDKLPCESDAPERRIIHARCAQFTSPVVLWRIGIQENGGYFKCGSVNERDWVADFRLLVRNGAGVWREVLYEMNQSRPPADAGAIWFEAIPAVEVTELILEVRRSGVDGWWPSWNLAADAFVVEGEPVSGQVSDADSMIERSLALTSCDLSALPPGVEARRCATEVRYRTRFLEMGFRLQRSGFSYLALDEDGNGNTRQSLLKNPEVGLLFSPQRQYLAQGLSFHPVGAAELSGFQAHHVEGEVTVKGNTIVYDLTMEQWGQSWRLTWEVHEDRLRFMAERSGLFELRVWKSSVWTIALDSRVIPTTVLGALNRQGETGLVTLPLLLHAPKHGTIQVHAHDDGPTGEIYWRSDAIRPIYTNLCELKVGEIPQPEGDYLLPAGRYRSSMEWRIGTPRLANAADGTPPEVERAINRCLTTALTYRADTSTFSNNGTSIHAPICMDLWSSLCVRLDPILPNLTALDLLRDTLERWLTLAPGYASGRSSKHDGYYEDEYLMTGVSSLLGLADFLMHSEDTEWMDRYRGTIELQLQLMEARDLDGDGLIESDKRQGVSGEHQWSTNWWDVISFGWKDAFVNALLYGALLKLAESPSSARLFSSQRLNRIRAWAAKLKTSYRTCFYNPQTGWFAGWRCREDRLHDYAFLFVNGAAVTAGLLDDDLSSARTMIAGLYEEMQRVGWTNYRYGVPGNLWKIPNEDMPVLMHNLPFGIYQNGGTTLSQARHFIAALYRVGMQAEADDMLTDMCASLADGSAFGGCGSGVDWRMSDGMHCGYEGLLCDQLGVLIPAIERYGS</sequence>
<dbReference type="RefSeq" id="WP_232188363.1">
    <property type="nucleotide sequence ID" value="NZ_JAIOAP010000016.1"/>
</dbReference>